<dbReference type="InterPro" id="IPR035926">
    <property type="entry name" value="NusB-like_sf"/>
</dbReference>
<comment type="caution">
    <text evidence="8">The sequence shown here is derived from an EMBL/GenBank/DDBJ whole genome shotgun (WGS) entry which is preliminary data.</text>
</comment>
<dbReference type="PANTHER" id="PTHR11078:SF3">
    <property type="entry name" value="ANTITERMINATION NUSB DOMAIN-CONTAINING PROTEIN"/>
    <property type="match status" value="1"/>
</dbReference>
<evidence type="ECO:0000256" key="6">
    <source>
        <dbReference type="SAM" id="MobiDB-lite"/>
    </source>
</evidence>
<evidence type="ECO:0000256" key="1">
    <source>
        <dbReference type="ARBA" id="ARBA00005952"/>
    </source>
</evidence>
<dbReference type="Pfam" id="PF01029">
    <property type="entry name" value="NusB"/>
    <property type="match status" value="1"/>
</dbReference>
<keyword evidence="9" id="KW-1185">Reference proteome</keyword>
<keyword evidence="3" id="KW-0694">RNA-binding</keyword>
<evidence type="ECO:0000256" key="3">
    <source>
        <dbReference type="ARBA" id="ARBA00022884"/>
    </source>
</evidence>
<name>A0A1E2S2D5_9HYPH</name>
<dbReference type="Proteomes" id="UP000095087">
    <property type="component" value="Unassembled WGS sequence"/>
</dbReference>
<dbReference type="PATRIC" id="fig|1177755.3.peg.396"/>
<dbReference type="GO" id="GO:0006353">
    <property type="term" value="P:DNA-templated transcription termination"/>
    <property type="evidence" value="ECO:0007669"/>
    <property type="project" value="InterPro"/>
</dbReference>
<dbReference type="PANTHER" id="PTHR11078">
    <property type="entry name" value="N UTILIZATION SUBSTANCE PROTEIN B-RELATED"/>
    <property type="match status" value="1"/>
</dbReference>
<evidence type="ECO:0000256" key="2">
    <source>
        <dbReference type="ARBA" id="ARBA00022814"/>
    </source>
</evidence>
<evidence type="ECO:0000313" key="8">
    <source>
        <dbReference type="EMBL" id="ODA68572.1"/>
    </source>
</evidence>
<feature type="domain" description="NusB/RsmB/TIM44" evidence="7">
    <location>
        <begin position="2"/>
        <end position="80"/>
    </location>
</feature>
<dbReference type="GO" id="GO:0003723">
    <property type="term" value="F:RNA binding"/>
    <property type="evidence" value="ECO:0007669"/>
    <property type="project" value="UniProtKB-KW"/>
</dbReference>
<reference evidence="8 9" key="1">
    <citation type="submission" date="2016-07" db="EMBL/GenBank/DDBJ databases">
        <title>Draft genome sequence of Methyloligella halotolerans C2T (VKM B-2706T=CCUG 61687T=DSM 25045T), a halotolerant polyhydroxybutyrate accumulating methylotroph.</title>
        <authorList>
            <person name="Vasilenko O.V."/>
            <person name="Doronina N.V."/>
            <person name="Poroshina M.N."/>
            <person name="Tarlachkov S.V."/>
            <person name="Trotsenko Y.A."/>
        </authorList>
    </citation>
    <scope>NUCLEOTIDE SEQUENCE [LARGE SCALE GENOMIC DNA]</scope>
    <source>
        <strain evidence="8 9">VKM B-2706</strain>
    </source>
</reference>
<dbReference type="EMBL" id="MASI01000001">
    <property type="protein sequence ID" value="ODA68572.1"/>
    <property type="molecule type" value="Genomic_DNA"/>
</dbReference>
<dbReference type="STRING" id="1177755.A7A08_00402"/>
<sequence length="104" mass="11588">MVAEQRRIDPLINERLAEGWHLTRIDSILRAILRAGTFEILRRADVPPRVSINEYVDLAHAFFEGEEPKVVNGLLDRVAKEVRPEELAPPPGRGPGVTAEQGQG</sequence>
<dbReference type="InterPro" id="IPR006027">
    <property type="entry name" value="NusB_RsmB_TIM44"/>
</dbReference>
<dbReference type="NCBIfam" id="TIGR01951">
    <property type="entry name" value="nusB"/>
    <property type="match status" value="1"/>
</dbReference>
<gene>
    <name evidence="8" type="ORF">A7A08_00402</name>
</gene>
<dbReference type="AlphaFoldDB" id="A0A1E2S2D5"/>
<dbReference type="SUPFAM" id="SSF48013">
    <property type="entry name" value="NusB-like"/>
    <property type="match status" value="1"/>
</dbReference>
<keyword evidence="2" id="KW-0889">Transcription antitermination</keyword>
<keyword evidence="5" id="KW-0804">Transcription</keyword>
<proteinExistence type="inferred from homology"/>
<protein>
    <recommendedName>
        <fullName evidence="7">NusB/RsmB/TIM44 domain-containing protein</fullName>
    </recommendedName>
</protein>
<keyword evidence="4" id="KW-0805">Transcription regulation</keyword>
<evidence type="ECO:0000259" key="7">
    <source>
        <dbReference type="Pfam" id="PF01029"/>
    </source>
</evidence>
<accession>A0A1E2S2D5</accession>
<comment type="similarity">
    <text evidence="1">Belongs to the NusB family.</text>
</comment>
<organism evidence="8 9">
    <name type="scientific">Methyloligella halotolerans</name>
    <dbReference type="NCBI Taxonomy" id="1177755"/>
    <lineage>
        <taxon>Bacteria</taxon>
        <taxon>Pseudomonadati</taxon>
        <taxon>Pseudomonadota</taxon>
        <taxon>Alphaproteobacteria</taxon>
        <taxon>Hyphomicrobiales</taxon>
        <taxon>Hyphomicrobiaceae</taxon>
        <taxon>Methyloligella</taxon>
    </lineage>
</organism>
<dbReference type="GO" id="GO:0005829">
    <property type="term" value="C:cytosol"/>
    <property type="evidence" value="ECO:0007669"/>
    <property type="project" value="TreeGrafter"/>
</dbReference>
<evidence type="ECO:0000256" key="4">
    <source>
        <dbReference type="ARBA" id="ARBA00023015"/>
    </source>
</evidence>
<evidence type="ECO:0000256" key="5">
    <source>
        <dbReference type="ARBA" id="ARBA00023163"/>
    </source>
</evidence>
<dbReference type="Gene3D" id="1.10.940.10">
    <property type="entry name" value="NusB-like"/>
    <property type="match status" value="1"/>
</dbReference>
<feature type="region of interest" description="Disordered" evidence="6">
    <location>
        <begin position="82"/>
        <end position="104"/>
    </location>
</feature>
<dbReference type="GO" id="GO:0031564">
    <property type="term" value="P:transcription antitermination"/>
    <property type="evidence" value="ECO:0007669"/>
    <property type="project" value="UniProtKB-KW"/>
</dbReference>
<dbReference type="InterPro" id="IPR011605">
    <property type="entry name" value="NusB_fam"/>
</dbReference>
<evidence type="ECO:0000313" key="9">
    <source>
        <dbReference type="Proteomes" id="UP000095087"/>
    </source>
</evidence>